<protein>
    <submittedName>
        <fullName evidence="3">Tripartite tricarboxylate transporter TctB family protein</fullName>
    </submittedName>
</protein>
<feature type="transmembrane region" description="Helical" evidence="1">
    <location>
        <begin position="91"/>
        <end position="124"/>
    </location>
</feature>
<comment type="caution">
    <text evidence="3">The sequence shown here is derived from an EMBL/GenBank/DDBJ whole genome shotgun (WGS) entry which is preliminary data.</text>
</comment>
<keyword evidence="1" id="KW-1133">Transmembrane helix</keyword>
<dbReference type="RefSeq" id="WP_126293631.1">
    <property type="nucleotide sequence ID" value="NZ_CP155468.1"/>
</dbReference>
<dbReference type="AlphaFoldDB" id="A0A3S0HNL4"/>
<evidence type="ECO:0000259" key="2">
    <source>
        <dbReference type="Pfam" id="PF07331"/>
    </source>
</evidence>
<organism evidence="3 4">
    <name type="scientific">Lysinibacillus telephonicus</name>
    <dbReference type="NCBI Taxonomy" id="1714840"/>
    <lineage>
        <taxon>Bacteria</taxon>
        <taxon>Bacillati</taxon>
        <taxon>Bacillota</taxon>
        <taxon>Bacilli</taxon>
        <taxon>Bacillales</taxon>
        <taxon>Bacillaceae</taxon>
        <taxon>Lysinibacillus</taxon>
    </lineage>
</organism>
<keyword evidence="1" id="KW-0472">Membrane</keyword>
<feature type="transmembrane region" description="Helical" evidence="1">
    <location>
        <begin position="41"/>
        <end position="61"/>
    </location>
</feature>
<dbReference type="EMBL" id="RXNR01000013">
    <property type="protein sequence ID" value="RTQ94164.1"/>
    <property type="molecule type" value="Genomic_DNA"/>
</dbReference>
<name>A0A3S0HNL4_9BACI</name>
<sequence length="162" mass="17983">MNKNIISGMVVLVFSITYTILAFLLPPPASGSVVIGPSVFPGAIGILLIVLAIILIISGLIEVRQKKANLIKEKGTHGTQDEGEPQDKKKVFILSLILFGYMILFVPLGYLISTVLFILSITMYLDRKHWIRNVIYSFAFPIIVYFVFDRLLSVYLPLGPLG</sequence>
<dbReference type="OrthoDB" id="2883350at2"/>
<evidence type="ECO:0000313" key="4">
    <source>
        <dbReference type="Proteomes" id="UP000276349"/>
    </source>
</evidence>
<dbReference type="Proteomes" id="UP000276349">
    <property type="component" value="Unassembled WGS sequence"/>
</dbReference>
<keyword evidence="4" id="KW-1185">Reference proteome</keyword>
<accession>A0A3S0HNL4</accession>
<reference evidence="3 4" key="1">
    <citation type="submission" date="2018-12" db="EMBL/GenBank/DDBJ databases">
        <authorList>
            <person name="Yu L."/>
        </authorList>
    </citation>
    <scope>NUCLEOTIDE SEQUENCE [LARGE SCALE GENOMIC DNA]</scope>
    <source>
        <strain evidence="3 4">S5H2222</strain>
    </source>
</reference>
<keyword evidence="1" id="KW-0812">Transmembrane</keyword>
<proteinExistence type="predicted"/>
<evidence type="ECO:0000313" key="3">
    <source>
        <dbReference type="EMBL" id="RTQ94164.1"/>
    </source>
</evidence>
<dbReference type="Pfam" id="PF07331">
    <property type="entry name" value="TctB"/>
    <property type="match status" value="1"/>
</dbReference>
<feature type="domain" description="DUF1468" evidence="2">
    <location>
        <begin position="6"/>
        <end position="157"/>
    </location>
</feature>
<dbReference type="InterPro" id="IPR009936">
    <property type="entry name" value="DUF1468"/>
</dbReference>
<gene>
    <name evidence="3" type="ORF">EKG35_06510</name>
</gene>
<feature type="transmembrane region" description="Helical" evidence="1">
    <location>
        <begin position="130"/>
        <end position="148"/>
    </location>
</feature>
<evidence type="ECO:0000256" key="1">
    <source>
        <dbReference type="SAM" id="Phobius"/>
    </source>
</evidence>